<feature type="region of interest" description="Disordered" evidence="1">
    <location>
        <begin position="140"/>
        <end position="160"/>
    </location>
</feature>
<feature type="compositionally biased region" description="Polar residues" evidence="1">
    <location>
        <begin position="140"/>
        <end position="150"/>
    </location>
</feature>
<protein>
    <submittedName>
        <fullName evidence="3">Uncharacterized protein</fullName>
    </submittedName>
</protein>
<keyword evidence="2" id="KW-0812">Transmembrane</keyword>
<dbReference type="EMBL" id="MN739201">
    <property type="protein sequence ID" value="QHS93260.1"/>
    <property type="molecule type" value="Genomic_DNA"/>
</dbReference>
<organism evidence="3">
    <name type="scientific">viral metagenome</name>
    <dbReference type="NCBI Taxonomy" id="1070528"/>
    <lineage>
        <taxon>unclassified sequences</taxon>
        <taxon>metagenomes</taxon>
        <taxon>organismal metagenomes</taxon>
    </lineage>
</organism>
<keyword evidence="2" id="KW-0472">Membrane</keyword>
<evidence type="ECO:0000256" key="2">
    <source>
        <dbReference type="SAM" id="Phobius"/>
    </source>
</evidence>
<dbReference type="AlphaFoldDB" id="A0A6C0BMJ7"/>
<reference evidence="3" key="1">
    <citation type="journal article" date="2020" name="Nature">
        <title>Giant virus diversity and host interactions through global metagenomics.</title>
        <authorList>
            <person name="Schulz F."/>
            <person name="Roux S."/>
            <person name="Paez-Espino D."/>
            <person name="Jungbluth S."/>
            <person name="Walsh D.A."/>
            <person name="Denef V.J."/>
            <person name="McMahon K.D."/>
            <person name="Konstantinidis K.T."/>
            <person name="Eloe-Fadrosh E.A."/>
            <person name="Kyrpides N.C."/>
            <person name="Woyke T."/>
        </authorList>
    </citation>
    <scope>NUCLEOTIDE SEQUENCE</scope>
    <source>
        <strain evidence="3">GVMAG-M-3300017989-17</strain>
    </source>
</reference>
<keyword evidence="2" id="KW-1133">Transmembrane helix</keyword>
<feature type="transmembrane region" description="Helical" evidence="2">
    <location>
        <begin position="12"/>
        <end position="28"/>
    </location>
</feature>
<name>A0A6C0BMJ7_9ZZZZ</name>
<accession>A0A6C0BMJ7</accession>
<evidence type="ECO:0000313" key="3">
    <source>
        <dbReference type="EMBL" id="QHS93260.1"/>
    </source>
</evidence>
<proteinExistence type="predicted"/>
<evidence type="ECO:0000256" key="1">
    <source>
        <dbReference type="SAM" id="MobiDB-lite"/>
    </source>
</evidence>
<sequence length="160" mass="17494">MEWTKKLPQHAGVGLGVFLLVALVVGLSKKLYEKRGTDPAVLRKGASCVKKAANQALSAQQMKNPLMALAKANQALAYLKIARELALDSELAEVTRIPLDELREDVEREEQRARDRILKLCPQVGVRTRAGVNAGYQTRRQTPADATNTIRPPVASGRAV</sequence>